<evidence type="ECO:0000313" key="1">
    <source>
        <dbReference type="EMBL" id="VDL69105.1"/>
    </source>
</evidence>
<accession>A0A0N4XSL3</accession>
<evidence type="ECO:0000313" key="3">
    <source>
        <dbReference type="WBParaSite" id="NBR_0000551501-mRNA-1"/>
    </source>
</evidence>
<dbReference type="Proteomes" id="UP000271162">
    <property type="component" value="Unassembled WGS sequence"/>
</dbReference>
<reference evidence="3" key="1">
    <citation type="submission" date="2017-02" db="UniProtKB">
        <authorList>
            <consortium name="WormBaseParasite"/>
        </authorList>
    </citation>
    <scope>IDENTIFICATION</scope>
</reference>
<dbReference type="WBParaSite" id="NBR_0000551501-mRNA-1">
    <property type="protein sequence ID" value="NBR_0000551501-mRNA-1"/>
    <property type="gene ID" value="NBR_0000551501"/>
</dbReference>
<organism evidence="3">
    <name type="scientific">Nippostrongylus brasiliensis</name>
    <name type="common">Rat hookworm</name>
    <dbReference type="NCBI Taxonomy" id="27835"/>
    <lineage>
        <taxon>Eukaryota</taxon>
        <taxon>Metazoa</taxon>
        <taxon>Ecdysozoa</taxon>
        <taxon>Nematoda</taxon>
        <taxon>Chromadorea</taxon>
        <taxon>Rhabditida</taxon>
        <taxon>Rhabditina</taxon>
        <taxon>Rhabditomorpha</taxon>
        <taxon>Strongyloidea</taxon>
        <taxon>Heligmosomidae</taxon>
        <taxon>Nippostrongylus</taxon>
    </lineage>
</organism>
<evidence type="ECO:0000313" key="2">
    <source>
        <dbReference type="Proteomes" id="UP000271162"/>
    </source>
</evidence>
<gene>
    <name evidence="1" type="ORF">NBR_LOCUS5516</name>
</gene>
<name>A0A0N4XSL3_NIPBR</name>
<dbReference type="AlphaFoldDB" id="A0A0N4XSL3"/>
<reference evidence="1 2" key="2">
    <citation type="submission" date="2018-11" db="EMBL/GenBank/DDBJ databases">
        <authorList>
            <consortium name="Pathogen Informatics"/>
        </authorList>
    </citation>
    <scope>NUCLEOTIDE SEQUENCE [LARGE SCALE GENOMIC DNA]</scope>
</reference>
<protein>
    <submittedName>
        <fullName evidence="3">Envelope glycoprotein</fullName>
    </submittedName>
</protein>
<dbReference type="EMBL" id="UYSL01013638">
    <property type="protein sequence ID" value="VDL69105.1"/>
    <property type="molecule type" value="Genomic_DNA"/>
</dbReference>
<sequence>MVKSLYSNRHRRLLQRCLVMAIMMMTMSL</sequence>
<keyword evidence="2" id="KW-1185">Reference proteome</keyword>
<proteinExistence type="predicted"/>